<evidence type="ECO:0000313" key="1">
    <source>
        <dbReference type="EMBL" id="PLC51984.1"/>
    </source>
</evidence>
<dbReference type="AlphaFoldDB" id="A0A2N4UAD4"/>
<dbReference type="EMBL" id="PDNV01000029">
    <property type="protein sequence ID" value="PLC51984.1"/>
    <property type="molecule type" value="Genomic_DNA"/>
</dbReference>
<dbReference type="Proteomes" id="UP000234328">
    <property type="component" value="Unassembled WGS sequence"/>
</dbReference>
<proteinExistence type="predicted"/>
<gene>
    <name evidence="1" type="ORF">CR155_20545</name>
</gene>
<protein>
    <recommendedName>
        <fullName evidence="3">3-oxoacyl-[acyl-carrier-protein] reductase</fullName>
    </recommendedName>
</protein>
<evidence type="ECO:0000313" key="2">
    <source>
        <dbReference type="Proteomes" id="UP000234328"/>
    </source>
</evidence>
<sequence length="57" mass="5980">MASATHPDLLSQTLKMIPAGRFGEAHEIGELILFLAGDKASYINGACIDANGGIFMT</sequence>
<dbReference type="SUPFAM" id="SSF51735">
    <property type="entry name" value="NAD(P)-binding Rossmann-fold domains"/>
    <property type="match status" value="1"/>
</dbReference>
<dbReference type="InterPro" id="IPR002347">
    <property type="entry name" value="SDR_fam"/>
</dbReference>
<comment type="caution">
    <text evidence="1">The sequence shown here is derived from an EMBL/GenBank/DDBJ whole genome shotgun (WGS) entry which is preliminary data.</text>
</comment>
<dbReference type="Gene3D" id="3.40.50.720">
    <property type="entry name" value="NAD(P)-binding Rossmann-like Domain"/>
    <property type="match status" value="1"/>
</dbReference>
<name>A0A2N4UAD4_9BURK</name>
<dbReference type="Pfam" id="PF13561">
    <property type="entry name" value="adh_short_C2"/>
    <property type="match status" value="1"/>
</dbReference>
<keyword evidence="2" id="KW-1185">Reference proteome</keyword>
<reference evidence="1 2" key="1">
    <citation type="submission" date="2017-10" db="EMBL/GenBank/DDBJ databases">
        <title>Two draft genome sequences of Pusillimonas sp. strains isolated from a nitrate- and radionuclide-contaminated groundwater in Russia.</title>
        <authorList>
            <person name="Grouzdev D.S."/>
            <person name="Tourova T.P."/>
            <person name="Goeva M.A."/>
            <person name="Babich T.L."/>
            <person name="Sokolova D.S."/>
            <person name="Abdullin R."/>
            <person name="Poltaraus A.B."/>
            <person name="Toshchakov S.V."/>
            <person name="Nazina T.N."/>
        </authorList>
    </citation>
    <scope>NUCLEOTIDE SEQUENCE [LARGE SCALE GENOMIC DNA]</scope>
    <source>
        <strain evidence="1 2">JR1/69-2-13</strain>
    </source>
</reference>
<evidence type="ECO:0008006" key="3">
    <source>
        <dbReference type="Google" id="ProtNLM"/>
    </source>
</evidence>
<dbReference type="InterPro" id="IPR036291">
    <property type="entry name" value="NAD(P)-bd_dom_sf"/>
</dbReference>
<dbReference type="OrthoDB" id="9803333at2"/>
<organism evidence="1 2">
    <name type="scientific">Pollutimonas nitritireducens</name>
    <dbReference type="NCBI Taxonomy" id="2045209"/>
    <lineage>
        <taxon>Bacteria</taxon>
        <taxon>Pseudomonadati</taxon>
        <taxon>Pseudomonadota</taxon>
        <taxon>Betaproteobacteria</taxon>
        <taxon>Burkholderiales</taxon>
        <taxon>Alcaligenaceae</taxon>
        <taxon>Pollutimonas</taxon>
    </lineage>
</organism>
<accession>A0A2N4UAD4</accession>